<organism evidence="3 5">
    <name type="scientific">Coilia grayii</name>
    <name type="common">Gray's grenadier anchovy</name>
    <dbReference type="NCBI Taxonomy" id="363190"/>
    <lineage>
        <taxon>Eukaryota</taxon>
        <taxon>Metazoa</taxon>
        <taxon>Chordata</taxon>
        <taxon>Craniata</taxon>
        <taxon>Vertebrata</taxon>
        <taxon>Euteleostomi</taxon>
        <taxon>Actinopterygii</taxon>
        <taxon>Neopterygii</taxon>
        <taxon>Teleostei</taxon>
        <taxon>Clupei</taxon>
        <taxon>Clupeiformes</taxon>
        <taxon>Clupeoidei</taxon>
        <taxon>Engraulidae</taxon>
        <taxon>Coilinae</taxon>
        <taxon>Coilia</taxon>
    </lineage>
</organism>
<dbReference type="EMBL" id="JBHFQA010000015">
    <property type="protein sequence ID" value="KAL2086346.1"/>
    <property type="molecule type" value="Genomic_DNA"/>
</dbReference>
<dbReference type="PANTHER" id="PTHR47109:SF1">
    <property type="entry name" value="NUCLEOREDOXIN-LIKE PROTEIN 1"/>
    <property type="match status" value="1"/>
</dbReference>
<evidence type="ECO:0000259" key="2">
    <source>
        <dbReference type="Pfam" id="PF13905"/>
    </source>
</evidence>
<dbReference type="InterPro" id="IPR036249">
    <property type="entry name" value="Thioredoxin-like_sf"/>
</dbReference>
<reference evidence="3 5" key="1">
    <citation type="submission" date="2024-09" db="EMBL/GenBank/DDBJ databases">
        <title>A chromosome-level genome assembly of Gray's grenadier anchovy, Coilia grayii.</title>
        <authorList>
            <person name="Fu Z."/>
        </authorList>
    </citation>
    <scope>NUCLEOTIDE SEQUENCE [LARGE SCALE GENOMIC DNA]</scope>
    <source>
        <strain evidence="3">G4</strain>
        <tissue evidence="3">Muscle</tissue>
    </source>
</reference>
<dbReference type="Proteomes" id="UP001591681">
    <property type="component" value="Unassembled WGS sequence"/>
</dbReference>
<feature type="compositionally biased region" description="Basic and acidic residues" evidence="1">
    <location>
        <begin position="229"/>
        <end position="239"/>
    </location>
</feature>
<dbReference type="InterPro" id="IPR012336">
    <property type="entry name" value="Thioredoxin-like_fold"/>
</dbReference>
<gene>
    <name evidence="3" type="ORF">ACEWY4_017397</name>
    <name evidence="4" type="ORF">ACEWY4_017405</name>
</gene>
<dbReference type="Pfam" id="PF13905">
    <property type="entry name" value="Thioredoxin_8"/>
    <property type="match status" value="1"/>
</dbReference>
<dbReference type="AlphaFoldDB" id="A0ABD1JGR6"/>
<feature type="domain" description="Thioredoxin-like fold" evidence="2">
    <location>
        <begin position="31"/>
        <end position="131"/>
    </location>
</feature>
<evidence type="ECO:0000313" key="3">
    <source>
        <dbReference type="EMBL" id="KAL2086338.1"/>
    </source>
</evidence>
<dbReference type="Gene3D" id="3.40.30.10">
    <property type="entry name" value="Glutaredoxin"/>
    <property type="match status" value="1"/>
</dbReference>
<evidence type="ECO:0000313" key="4">
    <source>
        <dbReference type="EMBL" id="KAL2086346.1"/>
    </source>
</evidence>
<proteinExistence type="predicted"/>
<dbReference type="EMBL" id="JBHFQA010000015">
    <property type="protein sequence ID" value="KAL2086338.1"/>
    <property type="molecule type" value="Genomic_DNA"/>
</dbReference>
<keyword evidence="5" id="KW-1185">Reference proteome</keyword>
<dbReference type="SUPFAM" id="SSF52833">
    <property type="entry name" value="Thioredoxin-like"/>
    <property type="match status" value="1"/>
</dbReference>
<name>A0ABD1JGR6_9TELE</name>
<evidence type="ECO:0000256" key="1">
    <source>
        <dbReference type="SAM" id="MobiDB-lite"/>
    </source>
</evidence>
<evidence type="ECO:0000313" key="5">
    <source>
        <dbReference type="Proteomes" id="UP001591681"/>
    </source>
</evidence>
<protein>
    <recommendedName>
        <fullName evidence="2">Thioredoxin-like fold domain-containing protein</fullName>
    </recommendedName>
</protein>
<feature type="compositionally biased region" description="Acidic residues" evidence="1">
    <location>
        <begin position="209"/>
        <end position="222"/>
    </location>
</feature>
<sequence length="239" mass="28396">MDLFLGKVLVKNNRDRDELDTEREIVSKLQNRILMLFFGSWDSEPCQDFAPTLKDFYKRLMDSFYMERPSQLILIYVSLDSTEELQDKLLKKLPKWSLFLHHDDPYKQELGMRFQVQELPTVVVLRPDCSVLLPNAVSEICALGPDCFRQWQEAAEVIDRNFEMHVEFDNEKMRSVTDPIRKLKYKVEKKKRRWWHLTGWGGGRHHGDDTDDQDQDQDEELQEQNGDQNDNRDFKGPWA</sequence>
<dbReference type="PANTHER" id="PTHR47109">
    <property type="entry name" value="NUCLEOREDOXIN-LIKE PROTEIN 1"/>
    <property type="match status" value="1"/>
</dbReference>
<dbReference type="InterPro" id="IPR029520">
    <property type="entry name" value="RdCVF"/>
</dbReference>
<feature type="region of interest" description="Disordered" evidence="1">
    <location>
        <begin position="202"/>
        <end position="239"/>
    </location>
</feature>
<comment type="caution">
    <text evidence="3">The sequence shown here is derived from an EMBL/GenBank/DDBJ whole genome shotgun (WGS) entry which is preliminary data.</text>
</comment>
<accession>A0ABD1JGR6</accession>